<feature type="transmembrane region" description="Helical" evidence="5">
    <location>
        <begin position="155"/>
        <end position="176"/>
    </location>
</feature>
<dbReference type="Pfam" id="PF01027">
    <property type="entry name" value="Bax1-I"/>
    <property type="match status" value="1"/>
</dbReference>
<feature type="transmembrane region" description="Helical" evidence="5">
    <location>
        <begin position="40"/>
        <end position="61"/>
    </location>
</feature>
<evidence type="ECO:0000256" key="1">
    <source>
        <dbReference type="ARBA" id="ARBA00004141"/>
    </source>
</evidence>
<dbReference type="EMBL" id="MCGT01000026">
    <property type="protein sequence ID" value="ORX49525.1"/>
    <property type="molecule type" value="Genomic_DNA"/>
</dbReference>
<evidence type="ECO:0000256" key="4">
    <source>
        <dbReference type="ARBA" id="ARBA00023136"/>
    </source>
</evidence>
<organism evidence="6 7">
    <name type="scientific">Hesseltinella vesiculosa</name>
    <dbReference type="NCBI Taxonomy" id="101127"/>
    <lineage>
        <taxon>Eukaryota</taxon>
        <taxon>Fungi</taxon>
        <taxon>Fungi incertae sedis</taxon>
        <taxon>Mucoromycota</taxon>
        <taxon>Mucoromycotina</taxon>
        <taxon>Mucoromycetes</taxon>
        <taxon>Mucorales</taxon>
        <taxon>Cunninghamellaceae</taxon>
        <taxon>Hesseltinella</taxon>
    </lineage>
</organism>
<evidence type="ECO:0000313" key="7">
    <source>
        <dbReference type="Proteomes" id="UP000242146"/>
    </source>
</evidence>
<evidence type="ECO:0000256" key="3">
    <source>
        <dbReference type="ARBA" id="ARBA00022989"/>
    </source>
</evidence>
<evidence type="ECO:0000313" key="6">
    <source>
        <dbReference type="EMBL" id="ORX49525.1"/>
    </source>
</evidence>
<comment type="subcellular location">
    <subcellularLocation>
        <location evidence="1">Membrane</location>
        <topology evidence="1">Multi-pass membrane protein</topology>
    </subcellularLocation>
</comment>
<sequence length="233" mass="26418">MEFVRKSMLIVLGQLLGTLVLTCGLEQIQLTWHWLQNSVLTWWIPLIPCVIACVLILWQLWAFYFQLVQLARIILLTVFSILCAFVVGETVVTFCYEDGIMVMAMVGSGFMGYYLYTLQVKHSFSGPGPWFLGMALICLTSLWLRMLFEQDPLEILIPLSIAGVVCTYVLLDLYYIMGNSSVDEVILANVCLFVDVLYPMRCLHNICELSDNLNLLDVLYPGEPSTRSYATQG</sequence>
<feature type="transmembrane region" description="Helical" evidence="5">
    <location>
        <begin position="73"/>
        <end position="94"/>
    </location>
</feature>
<protein>
    <submittedName>
        <fullName evidence="6">Uncharacterized protein</fullName>
    </submittedName>
</protein>
<keyword evidence="7" id="KW-1185">Reference proteome</keyword>
<feature type="transmembrane region" description="Helical" evidence="5">
    <location>
        <begin position="100"/>
        <end position="118"/>
    </location>
</feature>
<keyword evidence="2 5" id="KW-0812">Transmembrane</keyword>
<dbReference type="Proteomes" id="UP000242146">
    <property type="component" value="Unassembled WGS sequence"/>
</dbReference>
<proteinExistence type="predicted"/>
<name>A0A1X2GC82_9FUNG</name>
<dbReference type="AlphaFoldDB" id="A0A1X2GC82"/>
<dbReference type="InterPro" id="IPR006214">
    <property type="entry name" value="Bax_inhibitor_1-related"/>
</dbReference>
<dbReference type="GO" id="GO:0016020">
    <property type="term" value="C:membrane"/>
    <property type="evidence" value="ECO:0007669"/>
    <property type="project" value="UniProtKB-SubCell"/>
</dbReference>
<gene>
    <name evidence="6" type="ORF">DM01DRAFT_1347846</name>
</gene>
<evidence type="ECO:0000256" key="5">
    <source>
        <dbReference type="SAM" id="Phobius"/>
    </source>
</evidence>
<reference evidence="6 7" key="1">
    <citation type="submission" date="2016-07" db="EMBL/GenBank/DDBJ databases">
        <title>Pervasive Adenine N6-methylation of Active Genes in Fungi.</title>
        <authorList>
            <consortium name="DOE Joint Genome Institute"/>
            <person name="Mondo S.J."/>
            <person name="Dannebaum R.O."/>
            <person name="Kuo R.C."/>
            <person name="Labutti K."/>
            <person name="Haridas S."/>
            <person name="Kuo A."/>
            <person name="Salamov A."/>
            <person name="Ahrendt S.R."/>
            <person name="Lipzen A."/>
            <person name="Sullivan W."/>
            <person name="Andreopoulos W.B."/>
            <person name="Clum A."/>
            <person name="Lindquist E."/>
            <person name="Daum C."/>
            <person name="Ramamoorthy G.K."/>
            <person name="Gryganskyi A."/>
            <person name="Culley D."/>
            <person name="Magnuson J.K."/>
            <person name="James T.Y."/>
            <person name="O'Malley M.A."/>
            <person name="Stajich J.E."/>
            <person name="Spatafora J.W."/>
            <person name="Visel A."/>
            <person name="Grigoriev I.V."/>
        </authorList>
    </citation>
    <scope>NUCLEOTIDE SEQUENCE [LARGE SCALE GENOMIC DNA]</scope>
    <source>
        <strain evidence="6 7">NRRL 3301</strain>
    </source>
</reference>
<accession>A0A1X2GC82</accession>
<evidence type="ECO:0000256" key="2">
    <source>
        <dbReference type="ARBA" id="ARBA00022692"/>
    </source>
</evidence>
<keyword evidence="4 5" id="KW-0472">Membrane</keyword>
<keyword evidence="3 5" id="KW-1133">Transmembrane helix</keyword>
<dbReference type="OrthoDB" id="7933078at2759"/>
<feature type="transmembrane region" description="Helical" evidence="5">
    <location>
        <begin position="130"/>
        <end position="148"/>
    </location>
</feature>
<comment type="caution">
    <text evidence="6">The sequence shown here is derived from an EMBL/GenBank/DDBJ whole genome shotgun (WGS) entry which is preliminary data.</text>
</comment>